<keyword evidence="3" id="KW-1185">Reference proteome</keyword>
<organism evidence="2 3">
    <name type="scientific">Olea europaea subsp. europaea</name>
    <dbReference type="NCBI Taxonomy" id="158383"/>
    <lineage>
        <taxon>Eukaryota</taxon>
        <taxon>Viridiplantae</taxon>
        <taxon>Streptophyta</taxon>
        <taxon>Embryophyta</taxon>
        <taxon>Tracheophyta</taxon>
        <taxon>Spermatophyta</taxon>
        <taxon>Magnoliopsida</taxon>
        <taxon>eudicotyledons</taxon>
        <taxon>Gunneridae</taxon>
        <taxon>Pentapetalae</taxon>
        <taxon>asterids</taxon>
        <taxon>lamiids</taxon>
        <taxon>Lamiales</taxon>
        <taxon>Oleaceae</taxon>
        <taxon>Oleeae</taxon>
        <taxon>Olea</taxon>
    </lineage>
</organism>
<sequence length="245" mass="27651">MNCFAQAIGLGPALLFPPNTISNSNPNYSNSKHRKKAVSLLQKCRNNNEITPIHAYIIKNGQEDDVFIVFELLRVCSKFNAIDYALKIFEQFSKPNVSLCTALIDGFVLSRLYDHGIRVYMQMIENFVMPDNYVISSVLKACGFYGDMRTGRGVHAQSAKLGLCSNRSVKLKLLEFNGKCGEFENRKRVFDEMPRDIVALTVMISSYLDCGFVKKACDVFDLVRIKDTVCWTAMIDGLVRNGEMN</sequence>
<dbReference type="PANTHER" id="PTHR47926">
    <property type="entry name" value="PENTATRICOPEPTIDE REPEAT-CONTAINING PROTEIN"/>
    <property type="match status" value="1"/>
</dbReference>
<evidence type="ECO:0000313" key="2">
    <source>
        <dbReference type="EMBL" id="CAA2946327.1"/>
    </source>
</evidence>
<name>A0A8S0PJ22_OLEEU</name>
<gene>
    <name evidence="2" type="ORF">OLEA9_A048582</name>
</gene>
<proteinExistence type="predicted"/>
<dbReference type="InterPro" id="IPR046960">
    <property type="entry name" value="PPR_At4g14850-like_plant"/>
</dbReference>
<dbReference type="AlphaFoldDB" id="A0A8S0PJ22"/>
<evidence type="ECO:0000256" key="1">
    <source>
        <dbReference type="ARBA" id="ARBA00022737"/>
    </source>
</evidence>
<dbReference type="InterPro" id="IPR002885">
    <property type="entry name" value="PPR_rpt"/>
</dbReference>
<dbReference type="Pfam" id="PF01535">
    <property type="entry name" value="PPR"/>
    <property type="match status" value="3"/>
</dbReference>
<dbReference type="Gene3D" id="1.25.40.10">
    <property type="entry name" value="Tetratricopeptide repeat domain"/>
    <property type="match status" value="2"/>
</dbReference>
<keyword evidence="1" id="KW-0677">Repeat</keyword>
<dbReference type="Proteomes" id="UP000594638">
    <property type="component" value="Unassembled WGS sequence"/>
</dbReference>
<dbReference type="Gramene" id="OE9A048582T1">
    <property type="protein sequence ID" value="OE9A048582C1"/>
    <property type="gene ID" value="OE9A048582"/>
</dbReference>
<dbReference type="InterPro" id="IPR011990">
    <property type="entry name" value="TPR-like_helical_dom_sf"/>
</dbReference>
<dbReference type="GO" id="GO:0003723">
    <property type="term" value="F:RNA binding"/>
    <property type="evidence" value="ECO:0007669"/>
    <property type="project" value="InterPro"/>
</dbReference>
<accession>A0A8S0PJ22</accession>
<dbReference type="OrthoDB" id="185373at2759"/>
<evidence type="ECO:0000313" key="3">
    <source>
        <dbReference type="Proteomes" id="UP000594638"/>
    </source>
</evidence>
<reference evidence="2 3" key="1">
    <citation type="submission" date="2019-12" db="EMBL/GenBank/DDBJ databases">
        <authorList>
            <person name="Alioto T."/>
            <person name="Alioto T."/>
            <person name="Gomez Garrido J."/>
        </authorList>
    </citation>
    <scope>NUCLEOTIDE SEQUENCE [LARGE SCALE GENOMIC DNA]</scope>
</reference>
<dbReference type="PANTHER" id="PTHR47926:SF456">
    <property type="entry name" value="PENTATRICOPEPTIDE REPEAT-CONTAINING PROTEIN ELI1, CHLOROPLASTIC"/>
    <property type="match status" value="1"/>
</dbReference>
<dbReference type="GO" id="GO:0009451">
    <property type="term" value="P:RNA modification"/>
    <property type="evidence" value="ECO:0007669"/>
    <property type="project" value="InterPro"/>
</dbReference>
<evidence type="ECO:0008006" key="4">
    <source>
        <dbReference type="Google" id="ProtNLM"/>
    </source>
</evidence>
<dbReference type="EMBL" id="CACTIH010000063">
    <property type="protein sequence ID" value="CAA2946327.1"/>
    <property type="molecule type" value="Genomic_DNA"/>
</dbReference>
<comment type="caution">
    <text evidence="2">The sequence shown here is derived from an EMBL/GenBank/DDBJ whole genome shotgun (WGS) entry which is preliminary data.</text>
</comment>
<protein>
    <recommendedName>
        <fullName evidence="4">Pentatricopeptide repeat-containing protein</fullName>
    </recommendedName>
</protein>
<dbReference type="NCBIfam" id="TIGR00756">
    <property type="entry name" value="PPR"/>
    <property type="match status" value="1"/>
</dbReference>